<dbReference type="Gene3D" id="2.60.120.560">
    <property type="entry name" value="Exo-inulinase, domain 1"/>
    <property type="match status" value="1"/>
</dbReference>
<accession>A0A0D8JEI5</accession>
<evidence type="ECO:0000313" key="3">
    <source>
        <dbReference type="Proteomes" id="UP000032544"/>
    </source>
</evidence>
<protein>
    <recommendedName>
        <fullName evidence="1">3-keto-alpha-glucoside-1,2-lyase/3-keto-2-hydroxy-glucal hydratase domain-containing protein</fullName>
    </recommendedName>
</protein>
<dbReference type="InterPro" id="IPR010496">
    <property type="entry name" value="AL/BT2_dom"/>
</dbReference>
<dbReference type="STRING" id="1544798.LH29_07950"/>
<feature type="domain" description="3-keto-alpha-glucoside-1,2-lyase/3-keto-2-hydroxy-glucal hydratase" evidence="1">
    <location>
        <begin position="28"/>
        <end position="249"/>
    </location>
</feature>
<evidence type="ECO:0000259" key="1">
    <source>
        <dbReference type="Pfam" id="PF06439"/>
    </source>
</evidence>
<name>A0A0D8JEI5_9BACT</name>
<dbReference type="Proteomes" id="UP000032544">
    <property type="component" value="Unassembled WGS sequence"/>
</dbReference>
<sequence>MRTHLIILFVHLLLFNTLKGQNINTEGSVNLFNGENLDNWDILIDDKGTDKNLFTVENGMIHVYAQQADQSLQSFGGIVSKEEYGSYILTLEYKWGEKKFQPRHEFVRDAGIIFHMHGDDVIWPNGVECQIQEGDTGDLWAIGTRVLSTVQNVIRNYSEKGDTITRGNQEHRFQRFHRAYCWENPGWNTVKLIVKGNEAIYEVNGKIVNRAFDMKYWNENLNEWKALTKGRILLQAEGAEIFYRNITIEIL</sequence>
<evidence type="ECO:0000313" key="2">
    <source>
        <dbReference type="EMBL" id="KJF45302.1"/>
    </source>
</evidence>
<dbReference type="EMBL" id="JRHC01000001">
    <property type="protein sequence ID" value="KJF45302.1"/>
    <property type="molecule type" value="Genomic_DNA"/>
</dbReference>
<reference evidence="2 3" key="1">
    <citation type="submission" date="2014-09" db="EMBL/GenBank/DDBJ databases">
        <title>Draft Genome Sequence of Draconibacterium sp. JN14CK-3.</title>
        <authorList>
            <person name="Dong C."/>
            <person name="Lai Q."/>
            <person name="Shao Z."/>
        </authorList>
    </citation>
    <scope>NUCLEOTIDE SEQUENCE [LARGE SCALE GENOMIC DNA]</scope>
    <source>
        <strain evidence="2 3">JN14CK-3</strain>
    </source>
</reference>
<proteinExistence type="predicted"/>
<gene>
    <name evidence="2" type="ORF">LH29_07950</name>
</gene>
<keyword evidence="3" id="KW-1185">Reference proteome</keyword>
<comment type="caution">
    <text evidence="2">The sequence shown here is derived from an EMBL/GenBank/DDBJ whole genome shotgun (WGS) entry which is preliminary data.</text>
</comment>
<dbReference type="Pfam" id="PF06439">
    <property type="entry name" value="3keto-disac_hyd"/>
    <property type="match status" value="1"/>
</dbReference>
<dbReference type="AlphaFoldDB" id="A0A0D8JEI5"/>
<dbReference type="OrthoDB" id="259356at2"/>
<organism evidence="2 3">
    <name type="scientific">Draconibacterium sediminis</name>
    <dbReference type="NCBI Taxonomy" id="1544798"/>
    <lineage>
        <taxon>Bacteria</taxon>
        <taxon>Pseudomonadati</taxon>
        <taxon>Bacteroidota</taxon>
        <taxon>Bacteroidia</taxon>
        <taxon>Marinilabiliales</taxon>
        <taxon>Prolixibacteraceae</taxon>
        <taxon>Draconibacterium</taxon>
    </lineage>
</organism>
<dbReference type="GO" id="GO:0016787">
    <property type="term" value="F:hydrolase activity"/>
    <property type="evidence" value="ECO:0007669"/>
    <property type="project" value="InterPro"/>
</dbReference>